<evidence type="ECO:0000313" key="3">
    <source>
        <dbReference type="Proteomes" id="UP000093343"/>
    </source>
</evidence>
<organism evidence="2 3">
    <name type="scientific">Flavobacterium piscis</name>
    <dbReference type="NCBI Taxonomy" id="1114874"/>
    <lineage>
        <taxon>Bacteria</taxon>
        <taxon>Pseudomonadati</taxon>
        <taxon>Bacteroidota</taxon>
        <taxon>Flavobacteriia</taxon>
        <taxon>Flavobacteriales</taxon>
        <taxon>Flavobacteriaceae</taxon>
        <taxon>Flavobacterium</taxon>
    </lineage>
</organism>
<name>A0ABX2XP88_9FLAO</name>
<gene>
    <name evidence="2" type="ORF">FLP_02520</name>
</gene>
<keyword evidence="1" id="KW-0732">Signal</keyword>
<evidence type="ECO:0000313" key="2">
    <source>
        <dbReference type="EMBL" id="OCB77811.1"/>
    </source>
</evidence>
<protein>
    <recommendedName>
        <fullName evidence="4">LamG domain-containing protein</fullName>
    </recommendedName>
</protein>
<dbReference type="SUPFAM" id="SSF49899">
    <property type="entry name" value="Concanavalin A-like lectins/glucanases"/>
    <property type="match status" value="1"/>
</dbReference>
<accession>A0ABX2XP88</accession>
<dbReference type="RefSeq" id="WP_065447925.1">
    <property type="nucleotide sequence ID" value="NZ_LVEN01000002.1"/>
</dbReference>
<sequence length="307" mass="33169">MKKLLLTLMFVSYLNVNAQNPIQEFNFNGTLNNTANTTSFIGANNFVTDRAGLVKGAQRLTNKAMEAVVDDLPQGNSPRSVSIWVKLNDIASANYIWGYGTAYNAQYCGLLQQATTSANSDLSLAGWGASNDVIVSTPIAKDTWYNYTITYEGKVSKIYRNGELLKSVDGITRATKGNIFRLGEINTTVGINADIDDLKIYDVALTAEQVVALYNSSKPVRIAAVEPATTAKTIKKAAVKSKTGTKPTSPTIIAPADLNDVTKNVEVFSQGEKIYGNDNNTISISNLPEGTYLLKITNATSKKITSN</sequence>
<evidence type="ECO:0008006" key="4">
    <source>
        <dbReference type="Google" id="ProtNLM"/>
    </source>
</evidence>
<feature type="chain" id="PRO_5045225297" description="LamG domain-containing protein" evidence="1">
    <location>
        <begin position="19"/>
        <end position="307"/>
    </location>
</feature>
<dbReference type="Gene3D" id="2.60.120.200">
    <property type="match status" value="1"/>
</dbReference>
<evidence type="ECO:0000256" key="1">
    <source>
        <dbReference type="SAM" id="SignalP"/>
    </source>
</evidence>
<dbReference type="Proteomes" id="UP000093343">
    <property type="component" value="Unassembled WGS sequence"/>
</dbReference>
<dbReference type="Pfam" id="PF13385">
    <property type="entry name" value="Laminin_G_3"/>
    <property type="match status" value="1"/>
</dbReference>
<keyword evidence="3" id="KW-1185">Reference proteome</keyword>
<reference evidence="3" key="1">
    <citation type="submission" date="2016-03" db="EMBL/GenBank/DDBJ databases">
        <title>Draft genome sequence of Paenibacillus glacialis DSM 22343.</title>
        <authorList>
            <person name="Shin S.-K."/>
            <person name="Yi H."/>
        </authorList>
    </citation>
    <scope>NUCLEOTIDE SEQUENCE [LARGE SCALE GENOMIC DNA]</scope>
    <source>
        <strain evidence="3">CCUG 60099</strain>
    </source>
</reference>
<proteinExistence type="predicted"/>
<comment type="caution">
    <text evidence="2">The sequence shown here is derived from an EMBL/GenBank/DDBJ whole genome shotgun (WGS) entry which is preliminary data.</text>
</comment>
<dbReference type="EMBL" id="LVEN01000002">
    <property type="protein sequence ID" value="OCB77811.1"/>
    <property type="molecule type" value="Genomic_DNA"/>
</dbReference>
<dbReference type="InterPro" id="IPR013320">
    <property type="entry name" value="ConA-like_dom_sf"/>
</dbReference>
<feature type="signal peptide" evidence="1">
    <location>
        <begin position="1"/>
        <end position="18"/>
    </location>
</feature>